<dbReference type="PANTHER" id="PTHR21666:SF289">
    <property type="entry name" value="L-ALA--D-GLU ENDOPEPTIDASE"/>
    <property type="match status" value="1"/>
</dbReference>
<accession>A0A1H3M1P6</accession>
<dbReference type="AlphaFoldDB" id="A0A1H3M1P6"/>
<protein>
    <submittedName>
        <fullName evidence="5">Murein DD-endopeptidase MepM and murein hydrolase activator NlpD, contain LysM domain</fullName>
    </submittedName>
</protein>
<feature type="signal peptide" evidence="3">
    <location>
        <begin position="1"/>
        <end position="29"/>
    </location>
</feature>
<dbReference type="EMBL" id="FNPH01000003">
    <property type="protein sequence ID" value="SDY70496.1"/>
    <property type="molecule type" value="Genomic_DNA"/>
</dbReference>
<feature type="coiled-coil region" evidence="2">
    <location>
        <begin position="91"/>
        <end position="125"/>
    </location>
</feature>
<feature type="domain" description="M23ase beta-sheet core" evidence="4">
    <location>
        <begin position="310"/>
        <end position="408"/>
    </location>
</feature>
<dbReference type="SUPFAM" id="SSF57997">
    <property type="entry name" value="Tropomyosin"/>
    <property type="match status" value="1"/>
</dbReference>
<dbReference type="InterPro" id="IPR050570">
    <property type="entry name" value="Cell_wall_metabolism_enzyme"/>
</dbReference>
<feature type="chain" id="PRO_5017309248" evidence="3">
    <location>
        <begin position="30"/>
        <end position="417"/>
    </location>
</feature>
<dbReference type="OrthoDB" id="1099523at2"/>
<dbReference type="Pfam" id="PF01551">
    <property type="entry name" value="Peptidase_M23"/>
    <property type="match status" value="1"/>
</dbReference>
<reference evidence="6" key="1">
    <citation type="submission" date="2016-10" db="EMBL/GenBank/DDBJ databases">
        <authorList>
            <person name="Varghese N."/>
            <person name="Submissions S."/>
        </authorList>
    </citation>
    <scope>NUCLEOTIDE SEQUENCE [LARGE SCALE GENOMIC DNA]</scope>
    <source>
        <strain evidence="6">DSM 45245</strain>
    </source>
</reference>
<keyword evidence="6" id="KW-1185">Reference proteome</keyword>
<evidence type="ECO:0000259" key="4">
    <source>
        <dbReference type="Pfam" id="PF01551"/>
    </source>
</evidence>
<dbReference type="Gene3D" id="6.10.250.3150">
    <property type="match status" value="1"/>
</dbReference>
<organism evidence="5 6">
    <name type="scientific">Micromonospora pattaloongensis</name>
    <dbReference type="NCBI Taxonomy" id="405436"/>
    <lineage>
        <taxon>Bacteria</taxon>
        <taxon>Bacillati</taxon>
        <taxon>Actinomycetota</taxon>
        <taxon>Actinomycetes</taxon>
        <taxon>Micromonosporales</taxon>
        <taxon>Micromonosporaceae</taxon>
        <taxon>Micromonospora</taxon>
    </lineage>
</organism>
<dbReference type="Gene3D" id="2.70.70.10">
    <property type="entry name" value="Glucose Permease (Domain IIA)"/>
    <property type="match status" value="1"/>
</dbReference>
<sequence length="417" mass="44108">MGSHRRSLLSLLAAVVVTLPLASAGAAHADPRGDKRRIDAEVAKASAILEGATGRAQAAARRLVAATAALPAAQSRVAEARGQVAAAQVAANTARRKVTEAEAALDDAEKRYTESEQQVEGARDRVAAVVTNTYKGGNIVSLNLMMGSRDPMDAADRYGYVERLMASEQEALDTFLSARSTAKQAQDEAGAAQRRAVEARTEADRALAGAKRAQAEAEAAAAEVAALVAQRENALQVARQERSASLAKYRQAKNEAARIAAELAAWERRQRPSSGGGTLRPGAKLLMPTNGWKSSDFGMRFDPYYNVWQLHAGMDIAASGGAPIYAAADGTVMRAGWNGGYGNYTCISHGRSGGRWLSTCYAHQSSINVSSGQRVRRGQIIGRVGTTGASTGDHLHFEVRLNGEPVQPLGWLPACLC</sequence>
<dbReference type="GO" id="GO:0004222">
    <property type="term" value="F:metalloendopeptidase activity"/>
    <property type="evidence" value="ECO:0007669"/>
    <property type="project" value="TreeGrafter"/>
</dbReference>
<keyword evidence="2" id="KW-0175">Coiled coil</keyword>
<dbReference type="CDD" id="cd12797">
    <property type="entry name" value="M23_peptidase"/>
    <property type="match status" value="1"/>
</dbReference>
<evidence type="ECO:0000256" key="1">
    <source>
        <dbReference type="ARBA" id="ARBA00022729"/>
    </source>
</evidence>
<dbReference type="RefSeq" id="WP_091554994.1">
    <property type="nucleotide sequence ID" value="NZ_FNPH01000003.1"/>
</dbReference>
<keyword evidence="1 3" id="KW-0732">Signal</keyword>
<gene>
    <name evidence="5" type="ORF">SAMN05444365_103191</name>
</gene>
<evidence type="ECO:0000256" key="2">
    <source>
        <dbReference type="SAM" id="Coils"/>
    </source>
</evidence>
<evidence type="ECO:0000313" key="5">
    <source>
        <dbReference type="EMBL" id="SDY70496.1"/>
    </source>
</evidence>
<dbReference type="Proteomes" id="UP000242415">
    <property type="component" value="Unassembled WGS sequence"/>
</dbReference>
<dbReference type="PANTHER" id="PTHR21666">
    <property type="entry name" value="PEPTIDASE-RELATED"/>
    <property type="match status" value="1"/>
</dbReference>
<dbReference type="InterPro" id="IPR016047">
    <property type="entry name" value="M23ase_b-sheet_dom"/>
</dbReference>
<dbReference type="STRING" id="405436.SAMN05444365_103191"/>
<keyword evidence="5" id="KW-0378">Hydrolase</keyword>
<name>A0A1H3M1P6_9ACTN</name>
<feature type="coiled-coil region" evidence="2">
    <location>
        <begin position="182"/>
        <end position="269"/>
    </location>
</feature>
<dbReference type="InterPro" id="IPR006311">
    <property type="entry name" value="TAT_signal"/>
</dbReference>
<evidence type="ECO:0000313" key="6">
    <source>
        <dbReference type="Proteomes" id="UP000242415"/>
    </source>
</evidence>
<dbReference type="InterPro" id="IPR011055">
    <property type="entry name" value="Dup_hybrid_motif"/>
</dbReference>
<proteinExistence type="predicted"/>
<dbReference type="PROSITE" id="PS51318">
    <property type="entry name" value="TAT"/>
    <property type="match status" value="1"/>
</dbReference>
<dbReference type="SUPFAM" id="SSF51261">
    <property type="entry name" value="Duplicated hybrid motif"/>
    <property type="match status" value="1"/>
</dbReference>
<evidence type="ECO:0000256" key="3">
    <source>
        <dbReference type="SAM" id="SignalP"/>
    </source>
</evidence>